<keyword evidence="2" id="KW-0378">Hydrolase</keyword>
<accession>A0A6B0VQY2</accession>
<dbReference type="SUPFAM" id="SSF51556">
    <property type="entry name" value="Metallo-dependent hydrolases"/>
    <property type="match status" value="1"/>
</dbReference>
<gene>
    <name evidence="2" type="ORF">GS429_12590</name>
</gene>
<dbReference type="PANTHER" id="PTHR43135:SF3">
    <property type="entry name" value="ALPHA-D-RIBOSE 1-METHYLPHOSPHONATE 5-TRIPHOSPHATE DIPHOSPHATASE"/>
    <property type="match status" value="1"/>
</dbReference>
<proteinExistence type="predicted"/>
<dbReference type="RefSeq" id="WP_160065702.1">
    <property type="nucleotide sequence ID" value="NZ_WUYX01000038.1"/>
</dbReference>
<evidence type="ECO:0000313" key="2">
    <source>
        <dbReference type="EMBL" id="MXV62889.1"/>
    </source>
</evidence>
<evidence type="ECO:0000313" key="3">
    <source>
        <dbReference type="Proteomes" id="UP000434101"/>
    </source>
</evidence>
<organism evidence="2 3">
    <name type="scientific">Natronorubrum halalkaliphilum</name>
    <dbReference type="NCBI Taxonomy" id="2691917"/>
    <lineage>
        <taxon>Archaea</taxon>
        <taxon>Methanobacteriati</taxon>
        <taxon>Methanobacteriota</taxon>
        <taxon>Stenosarchaea group</taxon>
        <taxon>Halobacteria</taxon>
        <taxon>Halobacteriales</taxon>
        <taxon>Natrialbaceae</taxon>
        <taxon>Natronorubrum</taxon>
    </lineage>
</organism>
<protein>
    <submittedName>
        <fullName evidence="2">Amidohydrolase family protein</fullName>
    </submittedName>
</protein>
<dbReference type="InterPro" id="IPR032466">
    <property type="entry name" value="Metal_Hydrolase"/>
</dbReference>
<feature type="domain" description="Amidohydrolase-related" evidence="1">
    <location>
        <begin position="54"/>
        <end position="403"/>
    </location>
</feature>
<dbReference type="InterPro" id="IPR011059">
    <property type="entry name" value="Metal-dep_hydrolase_composite"/>
</dbReference>
<dbReference type="Proteomes" id="UP000434101">
    <property type="component" value="Unassembled WGS sequence"/>
</dbReference>
<dbReference type="PANTHER" id="PTHR43135">
    <property type="entry name" value="ALPHA-D-RIBOSE 1-METHYLPHOSPHONATE 5-TRIPHOSPHATE DIPHOSPHATASE"/>
    <property type="match status" value="1"/>
</dbReference>
<evidence type="ECO:0000259" key="1">
    <source>
        <dbReference type="Pfam" id="PF01979"/>
    </source>
</evidence>
<reference evidence="2 3" key="1">
    <citation type="submission" date="2020-01" db="EMBL/GenBank/DDBJ databases">
        <title>Natronorubrum sp. JWXQ-INN 674 isolated from Inner Mongolia Autonomous Region of China.</title>
        <authorList>
            <person name="Xue Q."/>
        </authorList>
    </citation>
    <scope>NUCLEOTIDE SEQUENCE [LARGE SCALE GENOMIC DNA]</scope>
    <source>
        <strain evidence="2 3">JWXQ-INN-674</strain>
    </source>
</reference>
<dbReference type="SUPFAM" id="SSF51338">
    <property type="entry name" value="Composite domain of metallo-dependent hydrolases"/>
    <property type="match status" value="1"/>
</dbReference>
<dbReference type="Pfam" id="PF01979">
    <property type="entry name" value="Amidohydro_1"/>
    <property type="match status" value="1"/>
</dbReference>
<name>A0A6B0VQY2_9EURY</name>
<dbReference type="AlphaFoldDB" id="A0A6B0VQY2"/>
<dbReference type="InterPro" id="IPR051781">
    <property type="entry name" value="Metallo-dep_Hydrolase"/>
</dbReference>
<dbReference type="InterPro" id="IPR006680">
    <property type="entry name" value="Amidohydro-rel"/>
</dbReference>
<dbReference type="Gene3D" id="2.30.40.10">
    <property type="entry name" value="Urease, subunit C, domain 1"/>
    <property type="match status" value="1"/>
</dbReference>
<comment type="caution">
    <text evidence="2">The sequence shown here is derived from an EMBL/GenBank/DDBJ whole genome shotgun (WGS) entry which is preliminary data.</text>
</comment>
<keyword evidence="3" id="KW-1185">Reference proteome</keyword>
<dbReference type="CDD" id="cd01299">
    <property type="entry name" value="Met_dep_hydrolase_A"/>
    <property type="match status" value="1"/>
</dbReference>
<dbReference type="EMBL" id="WUYX01000038">
    <property type="protein sequence ID" value="MXV62889.1"/>
    <property type="molecule type" value="Genomic_DNA"/>
</dbReference>
<dbReference type="GO" id="GO:0016810">
    <property type="term" value="F:hydrolase activity, acting on carbon-nitrogen (but not peptide) bonds"/>
    <property type="evidence" value="ECO:0007669"/>
    <property type="project" value="InterPro"/>
</dbReference>
<sequence length="405" mass="43457">MRVIDADRLVTGRDERSIEDGRIVLGDEGAIDAVGTQEDIDAPADADLESYPAVVPGLIDAHVHLQGMREMDPMTWITESSELGTARATADLRALLEAGFTTVRDVGSTTGLGLRQAVREGTIPGPRIFTSGRTISQTAGHGDAHFLPYEWIAEDGGGLSTLADGADECRKEARKHIRNGVDVLKIMTTGGVLSEKDAPDQSQFIDAEVQALVEEAHRVGIPVASHAQGAPGIKTALRNGVDTIEHGFYLDEECLDLFDETDATFVPTLSIMHRLVEHGDEHGVPDYGLEKARNAREAHFESVRRAYEAGIPIATGTDFLGPELVPHGENALELELLVDEIGMDERDALRSATRLAARTIPADDIGVLEAGARGDLLALGSDPIADISVVRDVEAVYRDGDLVHS</sequence>
<dbReference type="InterPro" id="IPR057744">
    <property type="entry name" value="OTAase-like"/>
</dbReference>
<dbReference type="Gene3D" id="3.20.20.140">
    <property type="entry name" value="Metal-dependent hydrolases"/>
    <property type="match status" value="1"/>
</dbReference>
<dbReference type="OrthoDB" id="24954at2157"/>